<evidence type="ECO:0000256" key="7">
    <source>
        <dbReference type="ARBA" id="ARBA00023134"/>
    </source>
</evidence>
<keyword evidence="6 8" id="KW-0460">Magnesium</keyword>
<evidence type="ECO:0000256" key="5">
    <source>
        <dbReference type="ARBA" id="ARBA00022755"/>
    </source>
</evidence>
<dbReference type="FunFam" id="1.10.300.10:FF:000001">
    <property type="entry name" value="Adenylosuccinate synthetase"/>
    <property type="match status" value="1"/>
</dbReference>
<evidence type="ECO:0000256" key="1">
    <source>
        <dbReference type="ARBA" id="ARBA00011738"/>
    </source>
</evidence>
<keyword evidence="8" id="KW-0963">Cytoplasm</keyword>
<comment type="cofactor">
    <cofactor evidence="8">
        <name>Mg(2+)</name>
        <dbReference type="ChEBI" id="CHEBI:18420"/>
    </cofactor>
    <text evidence="8">Binds 1 Mg(2+) ion per subunit.</text>
</comment>
<reference evidence="11" key="1">
    <citation type="submission" date="2017-09" db="EMBL/GenBank/DDBJ databases">
        <title>Depth-based differentiation of microbial function through sediment-hosted aquifers and enrichment of novel symbionts in the deep terrestrial subsurface.</title>
        <authorList>
            <person name="Probst A.J."/>
            <person name="Ladd B."/>
            <person name="Jarett J.K."/>
            <person name="Geller-Mcgrath D.E."/>
            <person name="Sieber C.M.K."/>
            <person name="Emerson J.B."/>
            <person name="Anantharaman K."/>
            <person name="Thomas B.C."/>
            <person name="Malmstrom R."/>
            <person name="Stieglmeier M."/>
            <person name="Klingl A."/>
            <person name="Woyke T."/>
            <person name="Ryan C.M."/>
            <person name="Banfield J.F."/>
        </authorList>
    </citation>
    <scope>NUCLEOTIDE SEQUENCE [LARGE SCALE GENOMIC DNA]</scope>
</reference>
<accession>A0A2M6W0J7</accession>
<organism evidence="10 11">
    <name type="scientific">Candidatus Magasanikbacteria bacterium CG10_big_fil_rev_8_21_14_0_10_43_6</name>
    <dbReference type="NCBI Taxonomy" id="1974650"/>
    <lineage>
        <taxon>Bacteria</taxon>
        <taxon>Candidatus Magasanikiibacteriota</taxon>
    </lineage>
</organism>
<dbReference type="GO" id="GO:0005525">
    <property type="term" value="F:GTP binding"/>
    <property type="evidence" value="ECO:0007669"/>
    <property type="project" value="UniProtKB-UniRule"/>
</dbReference>
<dbReference type="Pfam" id="PF00709">
    <property type="entry name" value="Adenylsucc_synt"/>
    <property type="match status" value="1"/>
</dbReference>
<feature type="binding site" description="in other chain" evidence="8">
    <location>
        <position position="306"/>
    </location>
    <ligand>
        <name>IMP</name>
        <dbReference type="ChEBI" id="CHEBI:58053"/>
        <note>ligand shared between dimeric partners</note>
    </ligand>
</feature>
<comment type="subunit">
    <text evidence="1 8">Homodimer.</text>
</comment>
<dbReference type="UniPathway" id="UPA00075">
    <property type="reaction ID" value="UER00335"/>
</dbReference>
<evidence type="ECO:0000256" key="9">
    <source>
        <dbReference type="RuleBase" id="RU000520"/>
    </source>
</evidence>
<dbReference type="GO" id="GO:0004019">
    <property type="term" value="F:adenylosuccinate synthase activity"/>
    <property type="evidence" value="ECO:0007669"/>
    <property type="project" value="UniProtKB-UniRule"/>
</dbReference>
<dbReference type="InterPro" id="IPR001114">
    <property type="entry name" value="Adenylosuccinate_synthetase"/>
</dbReference>
<dbReference type="AlphaFoldDB" id="A0A2M6W0J7"/>
<dbReference type="HAMAP" id="MF_00011">
    <property type="entry name" value="Adenylosucc_synth"/>
    <property type="match status" value="1"/>
</dbReference>
<dbReference type="Gene3D" id="3.90.170.10">
    <property type="entry name" value="Adenylosuccinate Synthetase, subunit A, domain 3"/>
    <property type="match status" value="1"/>
</dbReference>
<dbReference type="InterPro" id="IPR042111">
    <property type="entry name" value="Adenylosuccinate_synth_dom3"/>
</dbReference>
<dbReference type="EMBL" id="PFBZ01000182">
    <property type="protein sequence ID" value="PIT86255.1"/>
    <property type="molecule type" value="Genomic_DNA"/>
</dbReference>
<feature type="binding site" evidence="8">
    <location>
        <begin position="302"/>
        <end position="308"/>
    </location>
    <ligand>
        <name>substrate</name>
    </ligand>
</feature>
<evidence type="ECO:0000256" key="3">
    <source>
        <dbReference type="ARBA" id="ARBA00022723"/>
    </source>
</evidence>
<dbReference type="InterPro" id="IPR042109">
    <property type="entry name" value="Adenylosuccinate_synth_dom1"/>
</dbReference>
<sequence length="433" mass="47574">MSHTPQVIVIIGAQWGDEGKGKITDVYASSVDYVVRFQGGNNAGHTVMVQDEVYKLHLIPSGVVSDHTVNIIGNGVVVDPKVLLEEIAGLEARGISPTLFVSERAHLIMPYHIAMDEALSGHQGALAAGSTKRGIAPVYADKAYRHGIRVGDLLDPVMLREKLEKSYAFNTSILSEVFHISFEKTLEAVHAEYVQYGVALRKYIHDTELELHKAYTLGQRILFEGAQGMSLDPDHGMYPHTTSSNNVAGYSEVGAGIGVNARKKVVGIVKAYVSRVGNSPFVTELLDDVGNKIREDGQEYGTTTGRPRRVGWLDLVQVKQAIRTSGMTDIAMTKLDVLGGHKHILVCVGYKIHGKIVTDMPANLADVRLATPLYKTFPGWPVLSTEDIDRVRQEGYMALPETMRAYIEYVEQTVLCKVSIVSFGPKRSETLMR</sequence>
<feature type="binding site" evidence="8">
    <location>
        <begin position="334"/>
        <end position="336"/>
    </location>
    <ligand>
        <name>GTP</name>
        <dbReference type="ChEBI" id="CHEBI:37565"/>
    </ligand>
</feature>
<dbReference type="PROSITE" id="PS01266">
    <property type="entry name" value="ADENYLOSUCCIN_SYN_1"/>
    <property type="match status" value="1"/>
</dbReference>
<feature type="binding site" description="in other chain" evidence="8">
    <location>
        <position position="242"/>
    </location>
    <ligand>
        <name>IMP</name>
        <dbReference type="ChEBI" id="CHEBI:58053"/>
        <note>ligand shared between dimeric partners</note>
    </ligand>
</feature>
<dbReference type="GO" id="GO:0044208">
    <property type="term" value="P:'de novo' AMP biosynthetic process"/>
    <property type="evidence" value="ECO:0007669"/>
    <property type="project" value="UniProtKB-UniRule"/>
</dbReference>
<dbReference type="GO" id="GO:0000287">
    <property type="term" value="F:magnesium ion binding"/>
    <property type="evidence" value="ECO:0007669"/>
    <property type="project" value="UniProtKB-UniRule"/>
</dbReference>
<dbReference type="CDD" id="cd03108">
    <property type="entry name" value="AdSS"/>
    <property type="match status" value="1"/>
</dbReference>
<dbReference type="GO" id="GO:0046040">
    <property type="term" value="P:IMP metabolic process"/>
    <property type="evidence" value="ECO:0007669"/>
    <property type="project" value="TreeGrafter"/>
</dbReference>
<dbReference type="EC" id="6.3.4.4" evidence="8 9"/>
<feature type="binding site" evidence="8">
    <location>
        <position position="17"/>
    </location>
    <ligand>
        <name>Mg(2+)</name>
        <dbReference type="ChEBI" id="CHEBI:18420"/>
    </ligand>
</feature>
<dbReference type="PANTHER" id="PTHR11846:SF0">
    <property type="entry name" value="ADENYLOSUCCINATE SYNTHETASE"/>
    <property type="match status" value="1"/>
</dbReference>
<evidence type="ECO:0000313" key="11">
    <source>
        <dbReference type="Proteomes" id="UP000229362"/>
    </source>
</evidence>
<feature type="active site" description="Proton donor" evidence="8">
    <location>
        <position position="45"/>
    </location>
</feature>
<feature type="binding site" evidence="8">
    <location>
        <begin position="44"/>
        <end position="46"/>
    </location>
    <ligand>
        <name>GTP</name>
        <dbReference type="ChEBI" id="CHEBI:37565"/>
    </ligand>
</feature>
<comment type="catalytic activity">
    <reaction evidence="8 9">
        <text>IMP + L-aspartate + GTP = N(6)-(1,2-dicarboxyethyl)-AMP + GDP + phosphate + 2 H(+)</text>
        <dbReference type="Rhea" id="RHEA:15753"/>
        <dbReference type="ChEBI" id="CHEBI:15378"/>
        <dbReference type="ChEBI" id="CHEBI:29991"/>
        <dbReference type="ChEBI" id="CHEBI:37565"/>
        <dbReference type="ChEBI" id="CHEBI:43474"/>
        <dbReference type="ChEBI" id="CHEBI:57567"/>
        <dbReference type="ChEBI" id="CHEBI:58053"/>
        <dbReference type="ChEBI" id="CHEBI:58189"/>
        <dbReference type="EC" id="6.3.4.4"/>
    </reaction>
</comment>
<keyword evidence="4 8" id="KW-0547">Nucleotide-binding</keyword>
<feature type="binding site" description="in other chain" evidence="8">
    <location>
        <begin position="42"/>
        <end position="45"/>
    </location>
    <ligand>
        <name>IMP</name>
        <dbReference type="ChEBI" id="CHEBI:58053"/>
        <note>ligand shared between dimeric partners</note>
    </ligand>
</feature>
<dbReference type="NCBIfam" id="NF002223">
    <property type="entry name" value="PRK01117.1"/>
    <property type="match status" value="1"/>
</dbReference>
<evidence type="ECO:0000256" key="2">
    <source>
        <dbReference type="ARBA" id="ARBA00022598"/>
    </source>
</evidence>
<dbReference type="Gene3D" id="3.40.440.10">
    <property type="entry name" value="Adenylosuccinate Synthetase, subunit A, domain 1"/>
    <property type="match status" value="1"/>
</dbReference>
<name>A0A2M6W0J7_9BACT</name>
<keyword evidence="5 8" id="KW-0658">Purine biosynthesis</keyword>
<feature type="binding site" description="in other chain" evidence="8">
    <location>
        <position position="131"/>
    </location>
    <ligand>
        <name>IMP</name>
        <dbReference type="ChEBI" id="CHEBI:58053"/>
        <note>ligand shared between dimeric partners</note>
    </ligand>
</feature>
<dbReference type="Gene3D" id="1.10.300.10">
    <property type="entry name" value="Adenylosuccinate Synthetase, subunit A, domain 2"/>
    <property type="match status" value="1"/>
</dbReference>
<keyword evidence="2 8" id="KW-0436">Ligase</keyword>
<dbReference type="FunFam" id="3.90.170.10:FF:000001">
    <property type="entry name" value="Adenylosuccinate synthetase"/>
    <property type="match status" value="1"/>
</dbReference>
<comment type="similarity">
    <text evidence="8 9">Belongs to the adenylosuccinate synthetase family.</text>
</comment>
<gene>
    <name evidence="8" type="primary">purA</name>
    <name evidence="10" type="ORF">COU33_04190</name>
</gene>
<dbReference type="PANTHER" id="PTHR11846">
    <property type="entry name" value="ADENYLOSUCCINATE SYNTHETASE"/>
    <property type="match status" value="1"/>
</dbReference>
<feature type="binding site" description="in other chain" evidence="8">
    <location>
        <begin position="17"/>
        <end position="20"/>
    </location>
    <ligand>
        <name>IMP</name>
        <dbReference type="ChEBI" id="CHEBI:58053"/>
        <note>ligand shared between dimeric partners</note>
    </ligand>
</feature>
<feature type="binding site" evidence="8">
    <location>
        <begin position="16"/>
        <end position="22"/>
    </location>
    <ligand>
        <name>GTP</name>
        <dbReference type="ChEBI" id="CHEBI:37565"/>
    </ligand>
</feature>
<evidence type="ECO:0000256" key="6">
    <source>
        <dbReference type="ARBA" id="ARBA00022842"/>
    </source>
</evidence>
<comment type="function">
    <text evidence="8">Plays an important role in the de novo pathway of purine nucleotide biosynthesis. Catalyzes the first committed step in the biosynthesis of AMP from IMP.</text>
</comment>
<dbReference type="NCBIfam" id="TIGR00184">
    <property type="entry name" value="purA"/>
    <property type="match status" value="1"/>
</dbReference>
<feature type="binding site" description="in other chain" evidence="8">
    <location>
        <position position="227"/>
    </location>
    <ligand>
        <name>IMP</name>
        <dbReference type="ChEBI" id="CHEBI:58053"/>
        <note>ligand shared between dimeric partners</note>
    </ligand>
</feature>
<dbReference type="Proteomes" id="UP000229362">
    <property type="component" value="Unassembled WGS sequence"/>
</dbReference>
<evidence type="ECO:0000313" key="10">
    <source>
        <dbReference type="EMBL" id="PIT86255.1"/>
    </source>
</evidence>
<feature type="active site" description="Proton acceptor" evidence="8">
    <location>
        <position position="17"/>
    </location>
</feature>
<keyword evidence="7 8" id="KW-0342">GTP-binding</keyword>
<dbReference type="InterPro" id="IPR018220">
    <property type="entry name" value="Adenylosuccin_syn_GTP-bd"/>
</dbReference>
<feature type="binding site" evidence="8">
    <location>
        <position position="44"/>
    </location>
    <ligand>
        <name>Mg(2+)</name>
        <dbReference type="ChEBI" id="CHEBI:18420"/>
    </ligand>
</feature>
<dbReference type="InterPro" id="IPR042110">
    <property type="entry name" value="Adenylosuccinate_synth_dom2"/>
</dbReference>
<feature type="binding site" evidence="8">
    <location>
        <position position="308"/>
    </location>
    <ligand>
        <name>GTP</name>
        <dbReference type="ChEBI" id="CHEBI:37565"/>
    </ligand>
</feature>
<feature type="binding site" evidence="8">
    <location>
        <position position="145"/>
    </location>
    <ligand>
        <name>IMP</name>
        <dbReference type="ChEBI" id="CHEBI:58053"/>
        <note>ligand shared between dimeric partners</note>
    </ligand>
</feature>
<evidence type="ECO:0000256" key="4">
    <source>
        <dbReference type="ARBA" id="ARBA00022741"/>
    </source>
</evidence>
<dbReference type="SMART" id="SM00788">
    <property type="entry name" value="Adenylsucc_synt"/>
    <property type="match status" value="1"/>
</dbReference>
<keyword evidence="3 8" id="KW-0479">Metal-binding</keyword>
<dbReference type="InterPro" id="IPR027417">
    <property type="entry name" value="P-loop_NTPase"/>
</dbReference>
<comment type="pathway">
    <text evidence="8 9">Purine metabolism; AMP biosynthesis via de novo pathway; AMP from IMP: step 1/2.</text>
</comment>
<comment type="subcellular location">
    <subcellularLocation>
        <location evidence="8">Cytoplasm</location>
    </subcellularLocation>
</comment>
<proteinExistence type="inferred from homology"/>
<dbReference type="SUPFAM" id="SSF52540">
    <property type="entry name" value="P-loop containing nucleoside triphosphate hydrolases"/>
    <property type="match status" value="1"/>
</dbReference>
<dbReference type="GO" id="GO:0005737">
    <property type="term" value="C:cytoplasm"/>
    <property type="evidence" value="ECO:0007669"/>
    <property type="project" value="UniProtKB-SubCell"/>
</dbReference>
<feature type="binding site" evidence="8">
    <location>
        <begin position="422"/>
        <end position="424"/>
    </location>
    <ligand>
        <name>GTP</name>
        <dbReference type="ChEBI" id="CHEBI:37565"/>
    </ligand>
</feature>
<comment type="caution">
    <text evidence="10">The sequence shown here is derived from an EMBL/GenBank/DDBJ whole genome shotgun (WGS) entry which is preliminary data.</text>
</comment>
<evidence type="ECO:0000256" key="8">
    <source>
        <dbReference type="HAMAP-Rule" id="MF_00011"/>
    </source>
</evidence>
<protein>
    <recommendedName>
        <fullName evidence="8 9">Adenylosuccinate synthetase</fullName>
        <shortName evidence="8">AMPSase</shortName>
        <shortName evidence="8">AdSS</shortName>
        <ecNumber evidence="8 9">6.3.4.4</ecNumber>
    </recommendedName>
    <alternativeName>
        <fullName evidence="8">IMP--aspartate ligase</fullName>
    </alternativeName>
</protein>